<comment type="catalytic activity">
    <reaction evidence="1">
        <text>D-fructose 6-phosphate + L-glutamine = D-glucosamine 6-phosphate + L-glutamate</text>
        <dbReference type="Rhea" id="RHEA:13237"/>
        <dbReference type="ChEBI" id="CHEBI:29985"/>
        <dbReference type="ChEBI" id="CHEBI:58359"/>
        <dbReference type="ChEBI" id="CHEBI:58725"/>
        <dbReference type="ChEBI" id="CHEBI:61527"/>
        <dbReference type="EC" id="2.6.1.16"/>
    </reaction>
</comment>
<dbReference type="InterPro" id="IPR017932">
    <property type="entry name" value="GATase_2_dom"/>
</dbReference>
<dbReference type="GO" id="GO:0097367">
    <property type="term" value="F:carbohydrate derivative binding"/>
    <property type="evidence" value="ECO:0007669"/>
    <property type="project" value="InterPro"/>
</dbReference>
<evidence type="ECO:0000256" key="3">
    <source>
        <dbReference type="ARBA" id="ARBA00016090"/>
    </source>
</evidence>
<feature type="domain" description="Glutamine amidotransferase type-2" evidence="8">
    <location>
        <begin position="2"/>
        <end position="226"/>
    </location>
</feature>
<dbReference type="Pfam" id="PF01380">
    <property type="entry name" value="SIS"/>
    <property type="match status" value="2"/>
</dbReference>
<evidence type="ECO:0000256" key="1">
    <source>
        <dbReference type="ARBA" id="ARBA00001031"/>
    </source>
</evidence>
<dbReference type="InterPro" id="IPR005855">
    <property type="entry name" value="GFAT"/>
</dbReference>
<evidence type="ECO:0000256" key="4">
    <source>
        <dbReference type="ARBA" id="ARBA00022576"/>
    </source>
</evidence>
<keyword evidence="7" id="KW-0315">Glutamine amidotransferase</keyword>
<dbReference type="InterPro" id="IPR035466">
    <property type="entry name" value="GlmS/AgaS_SIS"/>
</dbReference>
<dbReference type="SUPFAM" id="SSF53697">
    <property type="entry name" value="SIS domain"/>
    <property type="match status" value="1"/>
</dbReference>
<dbReference type="SUPFAM" id="SSF56235">
    <property type="entry name" value="N-terminal nucleophile aminohydrolases (Ntn hydrolases)"/>
    <property type="match status" value="1"/>
</dbReference>
<keyword evidence="6" id="KW-0677">Repeat</keyword>
<dbReference type="GO" id="GO:0006002">
    <property type="term" value="P:fructose 6-phosphate metabolic process"/>
    <property type="evidence" value="ECO:0007669"/>
    <property type="project" value="TreeGrafter"/>
</dbReference>
<dbReference type="InterPro" id="IPR046348">
    <property type="entry name" value="SIS_dom_sf"/>
</dbReference>
<dbReference type="AlphaFoldDB" id="A0A0G0G971"/>
<dbReference type="GO" id="GO:0004360">
    <property type="term" value="F:glutamine-fructose-6-phosphate transaminase (isomerizing) activity"/>
    <property type="evidence" value="ECO:0007669"/>
    <property type="project" value="UniProtKB-EC"/>
</dbReference>
<evidence type="ECO:0000259" key="8">
    <source>
        <dbReference type="PROSITE" id="PS51278"/>
    </source>
</evidence>
<dbReference type="Gene3D" id="3.60.20.10">
    <property type="entry name" value="Glutamine Phosphoribosylpyrophosphate, subunit 1, domain 1"/>
    <property type="match status" value="1"/>
</dbReference>
<gene>
    <name evidence="10" type="ORF">US40_C0002G0096</name>
</gene>
<dbReference type="CDD" id="cd05009">
    <property type="entry name" value="SIS_GlmS_GlmD_2"/>
    <property type="match status" value="1"/>
</dbReference>
<proteinExistence type="predicted"/>
<keyword evidence="4 10" id="KW-0032">Aminotransferase</keyword>
<evidence type="ECO:0000256" key="2">
    <source>
        <dbReference type="ARBA" id="ARBA00012916"/>
    </source>
</evidence>
<dbReference type="GO" id="GO:0006047">
    <property type="term" value="P:UDP-N-acetylglucosamine metabolic process"/>
    <property type="evidence" value="ECO:0007669"/>
    <property type="project" value="TreeGrafter"/>
</dbReference>
<dbReference type="CDD" id="cd05008">
    <property type="entry name" value="SIS_GlmS_GlmD_1"/>
    <property type="match status" value="1"/>
</dbReference>
<keyword evidence="5 10" id="KW-0808">Transferase</keyword>
<reference evidence="10 11" key="1">
    <citation type="journal article" date="2015" name="Nature">
        <title>rRNA introns, odd ribosomes, and small enigmatic genomes across a large radiation of phyla.</title>
        <authorList>
            <person name="Brown C.T."/>
            <person name="Hug L.A."/>
            <person name="Thomas B.C."/>
            <person name="Sharon I."/>
            <person name="Castelle C.J."/>
            <person name="Singh A."/>
            <person name="Wilkins M.J."/>
            <person name="Williams K.H."/>
            <person name="Banfield J.F."/>
        </authorList>
    </citation>
    <scope>NUCLEOTIDE SEQUENCE [LARGE SCALE GENOMIC DNA]</scope>
</reference>
<protein>
    <recommendedName>
        <fullName evidence="3">Glutamine--fructose-6-phosphate aminotransferase [isomerizing]</fullName>
        <ecNumber evidence="2">2.6.1.16</ecNumber>
    </recommendedName>
</protein>
<evidence type="ECO:0000313" key="10">
    <source>
        <dbReference type="EMBL" id="KKQ26562.1"/>
    </source>
</evidence>
<dbReference type="InterPro" id="IPR001347">
    <property type="entry name" value="SIS_dom"/>
</dbReference>
<dbReference type="PATRIC" id="fig|1618486.3.peg.181"/>
<evidence type="ECO:0000256" key="5">
    <source>
        <dbReference type="ARBA" id="ARBA00022679"/>
    </source>
</evidence>
<comment type="caution">
    <text evidence="10">The sequence shown here is derived from an EMBL/GenBank/DDBJ whole genome shotgun (WGS) entry which is preliminary data.</text>
</comment>
<name>A0A0G0G971_9BACT</name>
<evidence type="ECO:0000313" key="11">
    <source>
        <dbReference type="Proteomes" id="UP000034917"/>
    </source>
</evidence>
<evidence type="ECO:0000256" key="6">
    <source>
        <dbReference type="ARBA" id="ARBA00022737"/>
    </source>
</evidence>
<dbReference type="Pfam" id="PF13522">
    <property type="entry name" value="GATase_6"/>
    <property type="match status" value="1"/>
</dbReference>
<dbReference type="Proteomes" id="UP000034917">
    <property type="component" value="Unassembled WGS sequence"/>
</dbReference>
<dbReference type="EC" id="2.6.1.16" evidence="2"/>
<dbReference type="PROSITE" id="PS51464">
    <property type="entry name" value="SIS"/>
    <property type="match status" value="2"/>
</dbReference>
<feature type="domain" description="SIS" evidence="9">
    <location>
        <begin position="287"/>
        <end position="425"/>
    </location>
</feature>
<feature type="domain" description="SIS" evidence="9">
    <location>
        <begin position="452"/>
        <end position="588"/>
    </location>
</feature>
<accession>A0A0G0G971</accession>
<dbReference type="InterPro" id="IPR035490">
    <property type="entry name" value="GlmS/FrlB_SIS"/>
</dbReference>
<dbReference type="NCBIfam" id="TIGR01135">
    <property type="entry name" value="glmS"/>
    <property type="match status" value="1"/>
</dbReference>
<evidence type="ECO:0000256" key="7">
    <source>
        <dbReference type="ARBA" id="ARBA00022962"/>
    </source>
</evidence>
<dbReference type="EMBL" id="LBSV01000002">
    <property type="protein sequence ID" value="KKQ26562.1"/>
    <property type="molecule type" value="Genomic_DNA"/>
</dbReference>
<dbReference type="InterPro" id="IPR029055">
    <property type="entry name" value="Ntn_hydrolases_N"/>
</dbReference>
<sequence>MCGIFAVVNDKTNNAAQTVLTGLKKLEYRGYDSWGIAIKSAPSTSEVDGGQKLVIEKHIGKIGDAKTNLPAGNTAIGHTRWATHGGVSDANAHPHLDCTGKLAVIHNGIVENYLEFKEELIKKGHQFSSETDTEIIAHLVEEKIKSQPITQAVFTTFNSLIGSNAIGVIDFDSETIIACRNGSPLVVGVDEKNQQYFLGSDVPAFLKYTNKVHFLDDSEAVVITKKGIRLFDLKTGKEKKLSIQNLDWKLEDAEKGGYPHFLLKEIMEQKETIGKTASINEKEIKELAKLIKEGYKTILIGCGTASYCALAGKYFLANEGIISQNYGAYEYLPFSKFADKKTLVIAISQSGETADTLIAVRAAKKNRAKIVAVVNARGSTLERMADIVLAVSAGPEIAVVSTKAFTAQLATLYLLSKAVENKYDEGKKLIKNLSESLDQIFTVQSINRLIDLAKSLIDKEHIFVIGKHLNFPAAMEFALKIKETSYLHAEAFAAGELKHGVITLIQKETPCFVLASKDDVKGEILSSAAELKARGGRIIGVAPFESAEFDEVIKTPDLGNLTIFANVIVGQLLGYYLGIGRGADPDKPRNLAKSVTVK</sequence>
<dbReference type="NCBIfam" id="NF001484">
    <property type="entry name" value="PRK00331.1"/>
    <property type="match status" value="1"/>
</dbReference>
<dbReference type="PROSITE" id="PS51278">
    <property type="entry name" value="GATASE_TYPE_2"/>
    <property type="match status" value="1"/>
</dbReference>
<dbReference type="PANTHER" id="PTHR10937:SF0">
    <property type="entry name" value="GLUTAMINE--FRUCTOSE-6-PHOSPHATE TRANSAMINASE (ISOMERIZING)"/>
    <property type="match status" value="1"/>
</dbReference>
<evidence type="ECO:0000259" key="9">
    <source>
        <dbReference type="PROSITE" id="PS51464"/>
    </source>
</evidence>
<dbReference type="InterPro" id="IPR047084">
    <property type="entry name" value="GFAT_N"/>
</dbReference>
<dbReference type="GO" id="GO:0006487">
    <property type="term" value="P:protein N-linked glycosylation"/>
    <property type="evidence" value="ECO:0007669"/>
    <property type="project" value="TreeGrafter"/>
</dbReference>
<dbReference type="CDD" id="cd00714">
    <property type="entry name" value="GFAT"/>
    <property type="match status" value="1"/>
</dbReference>
<organism evidence="10 11">
    <name type="scientific">Candidatus Roizmanbacteria bacterium GW2011_GWC2_37_13</name>
    <dbReference type="NCBI Taxonomy" id="1618486"/>
    <lineage>
        <taxon>Bacteria</taxon>
        <taxon>Candidatus Roizmaniibacteriota</taxon>
    </lineage>
</organism>
<dbReference type="Gene3D" id="3.40.50.10490">
    <property type="entry name" value="Glucose-6-phosphate isomerase like protein, domain 1"/>
    <property type="match status" value="2"/>
</dbReference>
<dbReference type="PANTHER" id="PTHR10937">
    <property type="entry name" value="GLUCOSAMINE--FRUCTOSE-6-PHOSPHATE AMINOTRANSFERASE, ISOMERIZING"/>
    <property type="match status" value="1"/>
</dbReference>